<name>A0A9P5XLQ3_9AGAR</name>
<organism evidence="2 3">
    <name type="scientific">Macrolepiota fuliginosa MF-IS2</name>
    <dbReference type="NCBI Taxonomy" id="1400762"/>
    <lineage>
        <taxon>Eukaryota</taxon>
        <taxon>Fungi</taxon>
        <taxon>Dikarya</taxon>
        <taxon>Basidiomycota</taxon>
        <taxon>Agaricomycotina</taxon>
        <taxon>Agaricomycetes</taxon>
        <taxon>Agaricomycetidae</taxon>
        <taxon>Agaricales</taxon>
        <taxon>Agaricineae</taxon>
        <taxon>Agaricaceae</taxon>
        <taxon>Macrolepiota</taxon>
    </lineage>
</organism>
<gene>
    <name evidence="2" type="ORF">P691DRAFT_802410</name>
</gene>
<dbReference type="Proteomes" id="UP000807342">
    <property type="component" value="Unassembled WGS sequence"/>
</dbReference>
<protein>
    <recommendedName>
        <fullName evidence="4">DUF4050 domain-containing protein</fullName>
    </recommendedName>
</protein>
<accession>A0A9P5XLQ3</accession>
<evidence type="ECO:0000256" key="1">
    <source>
        <dbReference type="SAM" id="MobiDB-lite"/>
    </source>
</evidence>
<reference evidence="2" key="1">
    <citation type="submission" date="2020-11" db="EMBL/GenBank/DDBJ databases">
        <authorList>
            <consortium name="DOE Joint Genome Institute"/>
            <person name="Ahrendt S."/>
            <person name="Riley R."/>
            <person name="Andreopoulos W."/>
            <person name="Labutti K."/>
            <person name="Pangilinan J."/>
            <person name="Ruiz-Duenas F.J."/>
            <person name="Barrasa J.M."/>
            <person name="Sanchez-Garcia M."/>
            <person name="Camarero S."/>
            <person name="Miyauchi S."/>
            <person name="Serrano A."/>
            <person name="Linde D."/>
            <person name="Babiker R."/>
            <person name="Drula E."/>
            <person name="Ayuso-Fernandez I."/>
            <person name="Pacheco R."/>
            <person name="Padilla G."/>
            <person name="Ferreira P."/>
            <person name="Barriuso J."/>
            <person name="Kellner H."/>
            <person name="Castanera R."/>
            <person name="Alfaro M."/>
            <person name="Ramirez L."/>
            <person name="Pisabarro A.G."/>
            <person name="Kuo A."/>
            <person name="Tritt A."/>
            <person name="Lipzen A."/>
            <person name="He G."/>
            <person name="Yan M."/>
            <person name="Ng V."/>
            <person name="Cullen D."/>
            <person name="Martin F."/>
            <person name="Rosso M.-N."/>
            <person name="Henrissat B."/>
            <person name="Hibbett D."/>
            <person name="Martinez A.T."/>
            <person name="Grigoriev I.V."/>
        </authorList>
    </citation>
    <scope>NUCLEOTIDE SEQUENCE</scope>
    <source>
        <strain evidence="2">MF-IS2</strain>
    </source>
</reference>
<proteinExistence type="predicted"/>
<evidence type="ECO:0000313" key="3">
    <source>
        <dbReference type="Proteomes" id="UP000807342"/>
    </source>
</evidence>
<keyword evidence="3" id="KW-1185">Reference proteome</keyword>
<evidence type="ECO:0000313" key="2">
    <source>
        <dbReference type="EMBL" id="KAF9453030.1"/>
    </source>
</evidence>
<feature type="region of interest" description="Disordered" evidence="1">
    <location>
        <begin position="66"/>
        <end position="86"/>
    </location>
</feature>
<dbReference type="EMBL" id="MU151065">
    <property type="protein sequence ID" value="KAF9453030.1"/>
    <property type="molecule type" value="Genomic_DNA"/>
</dbReference>
<comment type="caution">
    <text evidence="2">The sequence shown here is derived from an EMBL/GenBank/DDBJ whole genome shotgun (WGS) entry which is preliminary data.</text>
</comment>
<sequence>MLAKNLLRNDQQQATILPPVTTVSKPIPLTQDVTTHTTFDDLVASHRMPPPGPDYYRARRQLWLSPQQDGSRSTSHSQYTSTSHEKLKKTLQTPGVVYSDSCWRNGIEKVWKGLSKGERLKGRLPLNLIIKVVHASWVRDKTWPAGMQAPEPDDEIPDDLPLEPMVLERIGGSKGVALTS</sequence>
<dbReference type="AlphaFoldDB" id="A0A9P5XLQ3"/>
<evidence type="ECO:0008006" key="4">
    <source>
        <dbReference type="Google" id="ProtNLM"/>
    </source>
</evidence>
<dbReference type="OrthoDB" id="3366194at2759"/>
<feature type="compositionally biased region" description="Low complexity" evidence="1">
    <location>
        <begin position="71"/>
        <end position="82"/>
    </location>
</feature>